<dbReference type="AlphaFoldDB" id="A0A0L8G0S7"/>
<evidence type="ECO:0000313" key="2">
    <source>
        <dbReference type="EMBL" id="KOF70528.1"/>
    </source>
</evidence>
<reference evidence="2" key="1">
    <citation type="submission" date="2015-07" db="EMBL/GenBank/DDBJ databases">
        <title>MeaNS - Measles Nucleotide Surveillance Program.</title>
        <authorList>
            <person name="Tran T."/>
            <person name="Druce J."/>
        </authorList>
    </citation>
    <scope>NUCLEOTIDE SEQUENCE</scope>
    <source>
        <strain evidence="2">UCB-OBI-ISO-001</strain>
        <tissue evidence="2">Gonad</tissue>
    </source>
</reference>
<proteinExistence type="predicted"/>
<keyword evidence="1" id="KW-0812">Transmembrane</keyword>
<organism evidence="2">
    <name type="scientific">Octopus bimaculoides</name>
    <name type="common">California two-spotted octopus</name>
    <dbReference type="NCBI Taxonomy" id="37653"/>
    <lineage>
        <taxon>Eukaryota</taxon>
        <taxon>Metazoa</taxon>
        <taxon>Spiralia</taxon>
        <taxon>Lophotrochozoa</taxon>
        <taxon>Mollusca</taxon>
        <taxon>Cephalopoda</taxon>
        <taxon>Coleoidea</taxon>
        <taxon>Octopodiformes</taxon>
        <taxon>Octopoda</taxon>
        <taxon>Incirrata</taxon>
        <taxon>Octopodidae</taxon>
        <taxon>Octopus</taxon>
    </lineage>
</organism>
<feature type="transmembrane region" description="Helical" evidence="1">
    <location>
        <begin position="72"/>
        <end position="92"/>
    </location>
</feature>
<keyword evidence="1" id="KW-0472">Membrane</keyword>
<sequence length="106" mass="12022">MFHSANLQMLQRTRRPNALRTYFGPSAIVPGREPFRRGLLYSTVTAVLLVVGAVLTWLSFNNIFGARTSMTGPLLIALSLGLSFCSLRQFIIARKQRRRATREQIR</sequence>
<feature type="non-terminal residue" evidence="2">
    <location>
        <position position="106"/>
    </location>
</feature>
<dbReference type="EMBL" id="KQ424748">
    <property type="protein sequence ID" value="KOF70528.1"/>
    <property type="molecule type" value="Genomic_DNA"/>
</dbReference>
<feature type="transmembrane region" description="Helical" evidence="1">
    <location>
        <begin position="39"/>
        <end position="60"/>
    </location>
</feature>
<accession>A0A0L8G0S7</accession>
<name>A0A0L8G0S7_OCTBM</name>
<evidence type="ECO:0000256" key="1">
    <source>
        <dbReference type="SAM" id="Phobius"/>
    </source>
</evidence>
<gene>
    <name evidence="2" type="ORF">OCBIM_22002697mg</name>
</gene>
<keyword evidence="1" id="KW-1133">Transmembrane helix</keyword>
<protein>
    <submittedName>
        <fullName evidence="2">Uncharacterized protein</fullName>
    </submittedName>
</protein>